<dbReference type="Gene3D" id="3.60.21.70">
    <property type="entry name" value="PhoD-like phosphatase"/>
    <property type="match status" value="1"/>
</dbReference>
<evidence type="ECO:0000313" key="4">
    <source>
        <dbReference type="Proteomes" id="UP000501534"/>
    </source>
</evidence>
<dbReference type="CDD" id="cd07389">
    <property type="entry name" value="MPP_PhoD"/>
    <property type="match status" value="1"/>
</dbReference>
<dbReference type="SUPFAM" id="SSF56300">
    <property type="entry name" value="Metallo-dependent phosphatases"/>
    <property type="match status" value="1"/>
</dbReference>
<name>A0A6M4GV20_9PROT</name>
<accession>A0A6M4GV20</accession>
<dbReference type="Proteomes" id="UP000501534">
    <property type="component" value="Chromosome"/>
</dbReference>
<reference evidence="3 4" key="1">
    <citation type="submission" date="2020-04" db="EMBL/GenBank/DDBJ databases">
        <title>Usitatibacter rugosus gen. nov., sp. nov. and Usitatibacter palustris sp. nov., novel members of Usitatibacteraceae fam. nov. within the order Nitrosomonadales isolated from soil.</title>
        <authorList>
            <person name="Huber K.J."/>
            <person name="Neumann-Schaal M."/>
            <person name="Geppert A."/>
            <person name="Luckner M."/>
            <person name="Wanner G."/>
            <person name="Overmann J."/>
        </authorList>
    </citation>
    <scope>NUCLEOTIDE SEQUENCE [LARGE SCALE GENOMIC DNA]</scope>
    <source>
        <strain evidence="3 4">0125_3</strain>
    </source>
</reference>
<gene>
    <name evidence="3" type="ORF">DSM104443_01237</name>
</gene>
<dbReference type="InterPro" id="IPR029052">
    <property type="entry name" value="Metallo-depent_PP-like"/>
</dbReference>
<feature type="chain" id="PRO_5027085187" description="PhoD-like phosphatase metallophosphatase domain-containing protein" evidence="1">
    <location>
        <begin position="27"/>
        <end position="451"/>
    </location>
</feature>
<evidence type="ECO:0000313" key="3">
    <source>
        <dbReference type="EMBL" id="QJR10183.1"/>
    </source>
</evidence>
<keyword evidence="1" id="KW-0732">Signal</keyword>
<dbReference type="InterPro" id="IPR038607">
    <property type="entry name" value="PhoD-like_sf"/>
</dbReference>
<protein>
    <recommendedName>
        <fullName evidence="2">PhoD-like phosphatase metallophosphatase domain-containing protein</fullName>
    </recommendedName>
</protein>
<dbReference type="RefSeq" id="WP_171090518.1">
    <property type="nucleotide sequence ID" value="NZ_CP053069.1"/>
</dbReference>
<dbReference type="KEGG" id="uru:DSM104443_01237"/>
<feature type="signal peptide" evidence="1">
    <location>
        <begin position="1"/>
        <end position="26"/>
    </location>
</feature>
<dbReference type="PANTHER" id="PTHR33987:SF1">
    <property type="entry name" value="CALCINEURIN-LIKE METALLO-PHOSPHOESTERASE SUPERFAMILY PROTEIN"/>
    <property type="match status" value="1"/>
</dbReference>
<dbReference type="InterPro" id="IPR006311">
    <property type="entry name" value="TAT_signal"/>
</dbReference>
<dbReference type="Pfam" id="PF09423">
    <property type="entry name" value="PhoD"/>
    <property type="match status" value="1"/>
</dbReference>
<keyword evidence="4" id="KW-1185">Reference proteome</keyword>
<sequence length="451" mass="49712">MTSRRDALKSALLIPSLATLPLDARAAPTPTVAVAGHFTQDAVRLWVQANGPGVAALKYWPVDGTEADARTVAVALGREDCGIARIAGLRADTRYRYRATLEGGGEGIAGTFRTAPAPGASPRDFRVYMGSCAYTEVMTRGGNVYGANHQIFDTMAAGMAADALPHFMLWMGDNLYLRGSGKDGNPDDFATAEAMARRYREVRAKPILGKLFAATHHYAIWDDHDFGNNNSDRTFPLRDESLRLFQGYWPNPDMGSQALPGTWTKFTHQDAEFFLLDNRWYRDAETAPADPAKVMFGREQMAWLKRSLTESRATFKVVAAGTQFLSEAPNGVESGWHSYAGERDDFFAWLDRSDVKGLVLLSGDRHNTQLFRRETKGRPPVHEFSCSPMTSKIVKLNKHDLANPRLDKDCAVETQNFGTLEFSGAGAGRTLVARCFDADGKLQWTRTLASA</sequence>
<dbReference type="InterPro" id="IPR018946">
    <property type="entry name" value="PhoD-like_MPP"/>
</dbReference>
<organism evidence="3 4">
    <name type="scientific">Usitatibacter rugosus</name>
    <dbReference type="NCBI Taxonomy" id="2732067"/>
    <lineage>
        <taxon>Bacteria</taxon>
        <taxon>Pseudomonadati</taxon>
        <taxon>Pseudomonadota</taxon>
        <taxon>Betaproteobacteria</taxon>
        <taxon>Nitrosomonadales</taxon>
        <taxon>Usitatibacteraceae</taxon>
        <taxon>Usitatibacter</taxon>
    </lineage>
</organism>
<feature type="domain" description="PhoD-like phosphatase metallophosphatase" evidence="2">
    <location>
        <begin position="157"/>
        <end position="418"/>
    </location>
</feature>
<dbReference type="EMBL" id="CP053069">
    <property type="protein sequence ID" value="QJR10183.1"/>
    <property type="molecule type" value="Genomic_DNA"/>
</dbReference>
<proteinExistence type="predicted"/>
<dbReference type="AlphaFoldDB" id="A0A6M4GV20"/>
<evidence type="ECO:0000259" key="2">
    <source>
        <dbReference type="Pfam" id="PF09423"/>
    </source>
</evidence>
<dbReference type="PROSITE" id="PS51318">
    <property type="entry name" value="TAT"/>
    <property type="match status" value="1"/>
</dbReference>
<evidence type="ECO:0000256" key="1">
    <source>
        <dbReference type="SAM" id="SignalP"/>
    </source>
</evidence>
<dbReference type="PANTHER" id="PTHR33987">
    <property type="entry name" value="CALCINEURIN-LIKE METALLO-PHOSPHOESTERASE SUPERFAMILY PROTEIN"/>
    <property type="match status" value="1"/>
</dbReference>